<reference evidence="2" key="1">
    <citation type="submission" date="2022-03" db="EMBL/GenBank/DDBJ databases">
        <authorList>
            <person name="Tunstrom K."/>
        </authorList>
    </citation>
    <scope>NUCLEOTIDE SEQUENCE</scope>
</reference>
<evidence type="ECO:0000256" key="1">
    <source>
        <dbReference type="SAM" id="Phobius"/>
    </source>
</evidence>
<keyword evidence="1" id="KW-0812">Transmembrane</keyword>
<dbReference type="Proteomes" id="UP001153954">
    <property type="component" value="Unassembled WGS sequence"/>
</dbReference>
<name>A0AAU9TZQ5_EUPED</name>
<sequence length="82" mass="9310">MTCDTVVWKECRACEKPQQTLIAIVASALSLPVLVKYMVKSKRSWQSVLAFCETVMRQKEETERLREPDLSAVPANVNFLPP</sequence>
<dbReference type="AlphaFoldDB" id="A0AAU9TZQ5"/>
<evidence type="ECO:0000313" key="2">
    <source>
        <dbReference type="EMBL" id="CAH2090967.1"/>
    </source>
</evidence>
<keyword evidence="1" id="KW-1133">Transmembrane helix</keyword>
<organism evidence="2 3">
    <name type="scientific">Euphydryas editha</name>
    <name type="common">Edith's checkerspot</name>
    <dbReference type="NCBI Taxonomy" id="104508"/>
    <lineage>
        <taxon>Eukaryota</taxon>
        <taxon>Metazoa</taxon>
        <taxon>Ecdysozoa</taxon>
        <taxon>Arthropoda</taxon>
        <taxon>Hexapoda</taxon>
        <taxon>Insecta</taxon>
        <taxon>Pterygota</taxon>
        <taxon>Neoptera</taxon>
        <taxon>Endopterygota</taxon>
        <taxon>Lepidoptera</taxon>
        <taxon>Glossata</taxon>
        <taxon>Ditrysia</taxon>
        <taxon>Papilionoidea</taxon>
        <taxon>Nymphalidae</taxon>
        <taxon>Nymphalinae</taxon>
        <taxon>Euphydryas</taxon>
    </lineage>
</organism>
<keyword evidence="3" id="KW-1185">Reference proteome</keyword>
<gene>
    <name evidence="2" type="ORF">EEDITHA_LOCUS6871</name>
</gene>
<dbReference type="EMBL" id="CAKOGL010000010">
    <property type="protein sequence ID" value="CAH2090967.1"/>
    <property type="molecule type" value="Genomic_DNA"/>
</dbReference>
<keyword evidence="1" id="KW-0472">Membrane</keyword>
<accession>A0AAU9TZQ5</accession>
<proteinExistence type="predicted"/>
<comment type="caution">
    <text evidence="2">The sequence shown here is derived from an EMBL/GenBank/DDBJ whole genome shotgun (WGS) entry which is preliminary data.</text>
</comment>
<evidence type="ECO:0000313" key="3">
    <source>
        <dbReference type="Proteomes" id="UP001153954"/>
    </source>
</evidence>
<feature type="transmembrane region" description="Helical" evidence="1">
    <location>
        <begin position="20"/>
        <end position="39"/>
    </location>
</feature>
<protein>
    <submittedName>
        <fullName evidence="2">Uncharacterized protein</fullName>
    </submittedName>
</protein>